<evidence type="ECO:0000256" key="1">
    <source>
        <dbReference type="ARBA" id="ARBA00010990"/>
    </source>
</evidence>
<dbReference type="EC" id="2.7.8.-" evidence="5"/>
<dbReference type="GO" id="GO:0008897">
    <property type="term" value="F:holo-[acyl-carrier-protein] synthase activity"/>
    <property type="evidence" value="ECO:0007669"/>
    <property type="project" value="InterPro"/>
</dbReference>
<evidence type="ECO:0000313" key="5">
    <source>
        <dbReference type="EMBL" id="VYT98120.1"/>
    </source>
</evidence>
<dbReference type="AlphaFoldDB" id="A0A6N3B7V6"/>
<dbReference type="EMBL" id="JAJBMB010000017">
    <property type="protein sequence ID" value="MCB5447149.1"/>
    <property type="molecule type" value="Genomic_DNA"/>
</dbReference>
<dbReference type="Pfam" id="PF01648">
    <property type="entry name" value="ACPS"/>
    <property type="match status" value="1"/>
</dbReference>
<proteinExistence type="inferred from homology"/>
<dbReference type="GO" id="GO:0000287">
    <property type="term" value="F:magnesium ion binding"/>
    <property type="evidence" value="ECO:0007669"/>
    <property type="project" value="InterPro"/>
</dbReference>
<evidence type="ECO:0000313" key="6">
    <source>
        <dbReference type="Proteomes" id="UP001299409"/>
    </source>
</evidence>
<keyword evidence="6" id="KW-1185">Reference proteome</keyword>
<dbReference type="GO" id="GO:0019878">
    <property type="term" value="P:lysine biosynthetic process via aminoadipic acid"/>
    <property type="evidence" value="ECO:0007669"/>
    <property type="project" value="TreeGrafter"/>
</dbReference>
<evidence type="ECO:0000313" key="4">
    <source>
        <dbReference type="EMBL" id="MCB5447149.1"/>
    </source>
</evidence>
<dbReference type="InterPro" id="IPR008278">
    <property type="entry name" value="4-PPantetheinyl_Trfase_dom"/>
</dbReference>
<feature type="domain" description="4'-phosphopantetheinyl transferase" evidence="3">
    <location>
        <begin position="109"/>
        <end position="181"/>
    </location>
</feature>
<name>A0A6N3B7V6_9FIRM</name>
<accession>A0A6N3B7V6</accession>
<dbReference type="EMBL" id="CACRUE010000024">
    <property type="protein sequence ID" value="VYT98120.1"/>
    <property type="molecule type" value="Genomic_DNA"/>
</dbReference>
<reference evidence="5" key="1">
    <citation type="submission" date="2019-11" db="EMBL/GenBank/DDBJ databases">
        <authorList>
            <person name="Feng L."/>
        </authorList>
    </citation>
    <scope>NUCLEOTIDE SEQUENCE</scope>
    <source>
        <strain evidence="5">IbartlettiiLFYP30</strain>
    </source>
</reference>
<dbReference type="GO" id="GO:0005829">
    <property type="term" value="C:cytosol"/>
    <property type="evidence" value="ECO:0007669"/>
    <property type="project" value="TreeGrafter"/>
</dbReference>
<dbReference type="SUPFAM" id="SSF56214">
    <property type="entry name" value="4'-phosphopantetheinyl transferase"/>
    <property type="match status" value="2"/>
</dbReference>
<keyword evidence="2 5" id="KW-0808">Transferase</keyword>
<dbReference type="Gene3D" id="3.90.470.20">
    <property type="entry name" value="4'-phosphopantetheinyl transferase domain"/>
    <property type="match status" value="1"/>
</dbReference>
<dbReference type="InterPro" id="IPR050559">
    <property type="entry name" value="P-Pant_transferase_sf"/>
</dbReference>
<dbReference type="PANTHER" id="PTHR12215:SF10">
    <property type="entry name" value="L-AMINOADIPATE-SEMIALDEHYDE DEHYDROGENASE-PHOSPHOPANTETHEINYL TRANSFERASE"/>
    <property type="match status" value="1"/>
</dbReference>
<dbReference type="RefSeq" id="WP_024037155.1">
    <property type="nucleotide sequence ID" value="NZ_BAABXU010000001.1"/>
</dbReference>
<comment type="similarity">
    <text evidence="1">Belongs to the P-Pant transferase superfamily. Gsp/Sfp/HetI/AcpT family.</text>
</comment>
<dbReference type="InterPro" id="IPR037143">
    <property type="entry name" value="4-PPantetheinyl_Trfase_dom_sf"/>
</dbReference>
<reference evidence="4 6" key="2">
    <citation type="submission" date="2021-10" db="EMBL/GenBank/DDBJ databases">
        <title>Collection of gut derived symbiotic bacterial strains cultured from healthy donors.</title>
        <authorList>
            <person name="Lin H."/>
            <person name="Littmann E."/>
            <person name="Claire K."/>
            <person name="Pamer E."/>
        </authorList>
    </citation>
    <scope>NUCLEOTIDE SEQUENCE [LARGE SCALE GENOMIC DNA]</scope>
    <source>
        <strain evidence="4 6">MSK.17.68</strain>
    </source>
</reference>
<dbReference type="Proteomes" id="UP001299409">
    <property type="component" value="Unassembled WGS sequence"/>
</dbReference>
<dbReference type="PANTHER" id="PTHR12215">
    <property type="entry name" value="PHOSPHOPANTETHEINE TRANSFERASE"/>
    <property type="match status" value="1"/>
</dbReference>
<gene>
    <name evidence="5" type="primary">psf-1</name>
    <name evidence="5" type="ORF">IBLFYP30_01444</name>
    <name evidence="4" type="ORF">LIP50_13165</name>
</gene>
<evidence type="ECO:0000256" key="2">
    <source>
        <dbReference type="ARBA" id="ARBA00022679"/>
    </source>
</evidence>
<evidence type="ECO:0000259" key="3">
    <source>
        <dbReference type="Pfam" id="PF01648"/>
    </source>
</evidence>
<sequence>MNQKENIYVLIPKQNEEINLKDLEKFLKILPKERVKKYYAYVKELDKKNCILSYLLLCYILNKDYDIFITPKFKYGKNKKPYFENIKKLYFNLSHSNNKIAGAVSDCNIGIDIQEQRKISKSMIKRVLNEKELDDYLSYTKEIERKKCFCRLWTIKESEIKRRGSSVLVDLKQIEKDNIKNIETFEIKDFCISISSEEYKEFNLIQISTESLLNYFERGTLCLNTNK</sequence>
<organism evidence="5">
    <name type="scientific">Intestinibacter bartlettii</name>
    <dbReference type="NCBI Taxonomy" id="261299"/>
    <lineage>
        <taxon>Bacteria</taxon>
        <taxon>Bacillati</taxon>
        <taxon>Bacillota</taxon>
        <taxon>Clostridia</taxon>
        <taxon>Peptostreptococcales</taxon>
        <taxon>Peptostreptococcaceae</taxon>
        <taxon>Intestinibacter</taxon>
    </lineage>
</organism>
<protein>
    <submittedName>
        <fullName evidence="5">4'-phosphopantetheinyl transferase psf-1</fullName>
        <ecNumber evidence="5">2.7.8.-</ecNumber>
    </submittedName>
    <submittedName>
        <fullName evidence="4">4'-phosphopantetheinyl transferase superfamily protein</fullName>
    </submittedName>
</protein>